<dbReference type="SMART" id="SM00710">
    <property type="entry name" value="PbH1"/>
    <property type="match status" value="14"/>
</dbReference>
<keyword evidence="2" id="KW-0547">Nucleotide-binding</keyword>
<comment type="caution">
    <text evidence="5">The sequence shown here is derived from an EMBL/GenBank/DDBJ whole genome shotgun (WGS) entry which is preliminary data.</text>
</comment>
<dbReference type="InterPro" id="IPR003959">
    <property type="entry name" value="ATPase_AAA_core"/>
</dbReference>
<dbReference type="SMART" id="SM00382">
    <property type="entry name" value="AAA"/>
    <property type="match status" value="1"/>
</dbReference>
<proteinExistence type="inferred from homology"/>
<evidence type="ECO:0000256" key="1">
    <source>
        <dbReference type="ARBA" id="ARBA00010378"/>
    </source>
</evidence>
<name>A0ABW5GRF2_9PSEU</name>
<dbReference type="Pfam" id="PF17866">
    <property type="entry name" value="AAA_lid_6"/>
    <property type="match status" value="1"/>
</dbReference>
<dbReference type="InterPro" id="IPR011050">
    <property type="entry name" value="Pectin_lyase_fold/virulence"/>
</dbReference>
<dbReference type="InterPro" id="IPR006626">
    <property type="entry name" value="PbH1"/>
</dbReference>
<keyword evidence="3" id="KW-0067">ATP-binding</keyword>
<dbReference type="InterPro" id="IPR041627">
    <property type="entry name" value="AAA_lid_6"/>
</dbReference>
<feature type="domain" description="AAA+ ATPase" evidence="4">
    <location>
        <begin position="576"/>
        <end position="717"/>
    </location>
</feature>
<dbReference type="Gene3D" id="3.40.50.300">
    <property type="entry name" value="P-loop containing nucleotide triphosphate hydrolases"/>
    <property type="match status" value="1"/>
</dbReference>
<organism evidence="5 6">
    <name type="scientific">Amycolatopsis samaneae</name>
    <dbReference type="NCBI Taxonomy" id="664691"/>
    <lineage>
        <taxon>Bacteria</taxon>
        <taxon>Bacillati</taxon>
        <taxon>Actinomycetota</taxon>
        <taxon>Actinomycetes</taxon>
        <taxon>Pseudonocardiales</taxon>
        <taxon>Pseudonocardiaceae</taxon>
        <taxon>Amycolatopsis</taxon>
    </lineage>
</organism>
<dbReference type="InterPro" id="IPR000641">
    <property type="entry name" value="CbxX/CfxQ"/>
</dbReference>
<dbReference type="CDD" id="cd00009">
    <property type="entry name" value="AAA"/>
    <property type="match status" value="1"/>
</dbReference>
<evidence type="ECO:0000313" key="6">
    <source>
        <dbReference type="Proteomes" id="UP001597419"/>
    </source>
</evidence>
<dbReference type="EMBL" id="JBHUKU010000021">
    <property type="protein sequence ID" value="MFD2463441.1"/>
    <property type="molecule type" value="Genomic_DNA"/>
</dbReference>
<dbReference type="InterPro" id="IPR003593">
    <property type="entry name" value="AAA+_ATPase"/>
</dbReference>
<dbReference type="Pfam" id="PF13229">
    <property type="entry name" value="Beta_helix"/>
    <property type="match status" value="2"/>
</dbReference>
<dbReference type="SUPFAM" id="SSF52540">
    <property type="entry name" value="P-loop containing nucleoside triphosphate hydrolases"/>
    <property type="match status" value="1"/>
</dbReference>
<dbReference type="InterPro" id="IPR050773">
    <property type="entry name" value="CbxX/CfxQ_RuBisCO_ESX"/>
</dbReference>
<reference evidence="6" key="1">
    <citation type="journal article" date="2019" name="Int. J. Syst. Evol. Microbiol.">
        <title>The Global Catalogue of Microorganisms (GCM) 10K type strain sequencing project: providing services to taxonomists for standard genome sequencing and annotation.</title>
        <authorList>
            <consortium name="The Broad Institute Genomics Platform"/>
            <consortium name="The Broad Institute Genome Sequencing Center for Infectious Disease"/>
            <person name="Wu L."/>
            <person name="Ma J."/>
        </authorList>
    </citation>
    <scope>NUCLEOTIDE SEQUENCE [LARGE SCALE GENOMIC DNA]</scope>
    <source>
        <strain evidence="6">CGMCC 4.7643</strain>
    </source>
</reference>
<dbReference type="PANTHER" id="PTHR43392">
    <property type="entry name" value="AAA-TYPE ATPASE FAMILY PROTEIN / ANKYRIN REPEAT FAMILY PROTEIN"/>
    <property type="match status" value="1"/>
</dbReference>
<dbReference type="PRINTS" id="PR00819">
    <property type="entry name" value="CBXCFQXSUPER"/>
</dbReference>
<evidence type="ECO:0000256" key="2">
    <source>
        <dbReference type="ARBA" id="ARBA00022741"/>
    </source>
</evidence>
<gene>
    <name evidence="5" type="ORF">ACFSYJ_32850</name>
</gene>
<dbReference type="PANTHER" id="PTHR43392:SF2">
    <property type="entry name" value="AAA-TYPE ATPASE FAMILY PROTEIN _ ANKYRIN REPEAT FAMILY PROTEIN"/>
    <property type="match status" value="1"/>
</dbReference>
<dbReference type="Proteomes" id="UP001597419">
    <property type="component" value="Unassembled WGS sequence"/>
</dbReference>
<dbReference type="RefSeq" id="WP_345400201.1">
    <property type="nucleotide sequence ID" value="NZ_BAABHG010000011.1"/>
</dbReference>
<dbReference type="Gene3D" id="1.10.8.60">
    <property type="match status" value="1"/>
</dbReference>
<sequence length="805" mass="81972">MGHDVITVTKGSPRGHRSIATAVEEASDGAVILVGSGHYKENVVLTKAVTITAEDGPGTVRVTAASGVAVLLAARSAALTGLVIEAADGESPAVFASAGQLGLTECEVAGAAWTAAYAMTDATLLMRNCEVRNPAGAGVVITSGTGNLLDSCHLHDVGTSAVVVAENGSLTVRSCVIRTAGGNGICLNGSGRITVHDTEVADAVKPAVAVEQQASMTASRLSVSRTGGAGFFLASSGSVVLDDCSVTASGAEGVFTAESCAPVLRGFRVREARGHGYHFAGQSAGSVSDCVAEGIDGVGVGVAERSRTEFSAMTVSRSASAGVRVAGGADPFFRRLRVLGSDDAAVEFGGGARGRLENAEIDVSGRSGLRVTGSARPEVTGLSVRAAAGAGVEVSDASVTLADCDIAGSGADGIQVGEGGEVSLVRCRVRESAASGCRFGDGSSGTVDDSEFAANTGDGVQVDSAESVRVSATTVRDNGGSGVRQLRPGGDVVVTGLISSGNRRPDAYGSSVAATADVPAAEVTPKPTAPAAAGDPLRELLALVGLDGVKREVTSLINLNKMAKVRKDAGLSAPPMARHLVFAGAPGTGKTTVARLYGAILAELGVLRSGHLVEVARADLVAQIIGGTAIKTTEAFTSALGGVLFVDEAYTLSSGQGGTGPDFGREAIDTLVKLMEDHREDVVVIAAGYSREMQSFLEANPGMESRFSRTIEFANYTPDELVTIVRSHCGKHDYRLDEDAAEALRGYFERIPKDGTFGNGRTARRVFERMADHQASRLALSSSVATAELTLLTSADLDGVLEGSA</sequence>
<dbReference type="InterPro" id="IPR027417">
    <property type="entry name" value="P-loop_NTPase"/>
</dbReference>
<accession>A0ABW5GRF2</accession>
<evidence type="ECO:0000256" key="3">
    <source>
        <dbReference type="ARBA" id="ARBA00022840"/>
    </source>
</evidence>
<dbReference type="Gene3D" id="2.160.20.10">
    <property type="entry name" value="Single-stranded right-handed beta-helix, Pectin lyase-like"/>
    <property type="match status" value="2"/>
</dbReference>
<dbReference type="InterPro" id="IPR012334">
    <property type="entry name" value="Pectin_lyas_fold"/>
</dbReference>
<protein>
    <submittedName>
        <fullName evidence="5">Right-handed parallel beta-helix repeat-containing protein</fullName>
    </submittedName>
</protein>
<comment type="similarity">
    <text evidence="1">Belongs to the CbxX/CfxQ family.</text>
</comment>
<keyword evidence="6" id="KW-1185">Reference proteome</keyword>
<dbReference type="InterPro" id="IPR039448">
    <property type="entry name" value="Beta_helix"/>
</dbReference>
<evidence type="ECO:0000259" key="4">
    <source>
        <dbReference type="SMART" id="SM00382"/>
    </source>
</evidence>
<dbReference type="SUPFAM" id="SSF51126">
    <property type="entry name" value="Pectin lyase-like"/>
    <property type="match status" value="3"/>
</dbReference>
<dbReference type="Pfam" id="PF00004">
    <property type="entry name" value="AAA"/>
    <property type="match status" value="1"/>
</dbReference>
<evidence type="ECO:0000313" key="5">
    <source>
        <dbReference type="EMBL" id="MFD2463441.1"/>
    </source>
</evidence>